<comment type="caution">
    <text evidence="1">The sequence shown here is derived from an EMBL/GenBank/DDBJ whole genome shotgun (WGS) entry which is preliminary data.</text>
</comment>
<proteinExistence type="predicted"/>
<protein>
    <submittedName>
        <fullName evidence="1">Uncharacterized protein</fullName>
    </submittedName>
</protein>
<evidence type="ECO:0000313" key="2">
    <source>
        <dbReference type="Proteomes" id="UP000095464"/>
    </source>
</evidence>
<dbReference type="EMBL" id="LNPX01000004">
    <property type="protein sequence ID" value="OEK58945.1"/>
    <property type="molecule type" value="Genomic_DNA"/>
</dbReference>
<evidence type="ECO:0000313" key="1">
    <source>
        <dbReference type="EMBL" id="OEK58945.1"/>
    </source>
</evidence>
<gene>
    <name evidence="1" type="ORF">ASS94_01060</name>
</gene>
<organism evidence="1 2">
    <name type="scientific">Staphylococcus equorum</name>
    <dbReference type="NCBI Taxonomy" id="246432"/>
    <lineage>
        <taxon>Bacteria</taxon>
        <taxon>Bacillati</taxon>
        <taxon>Bacillota</taxon>
        <taxon>Bacilli</taxon>
        <taxon>Bacillales</taxon>
        <taxon>Staphylococcaceae</taxon>
        <taxon>Staphylococcus</taxon>
    </lineage>
</organism>
<dbReference type="AlphaFoldDB" id="A0AAP7IF55"/>
<dbReference type="Proteomes" id="UP000095464">
    <property type="component" value="Unassembled WGS sequence"/>
</dbReference>
<accession>A0AAP7IF55</accession>
<reference evidence="2" key="1">
    <citation type="submission" date="2015-11" db="EMBL/GenBank/DDBJ databases">
        <title>Genomic diversity of Staphylococcus saprophyticus strains from urinary tract infections, animal surfaces, and fermented foods.</title>
        <authorList>
            <person name="Wolfe B.E."/>
        </authorList>
    </citation>
    <scope>NUCLEOTIDE SEQUENCE [LARGE SCALE GENOMIC DNA]</scope>
    <source>
        <strain evidence="2">738_7</strain>
    </source>
</reference>
<dbReference type="RefSeq" id="WP_069854345.1">
    <property type="nucleotide sequence ID" value="NZ_LNPX01000004.1"/>
</dbReference>
<sequence length="66" mass="7725">MGQRFKITMNTETDNAEIIELREEIRDILATPNGLLSQDKKDEYNEAFIAKSEKLDELYTKEELKC</sequence>
<name>A0AAP7IF55_9STAP</name>